<dbReference type="PANTHER" id="PTHR34216:SF11">
    <property type="entry name" value="CHITOOLIGOSACCHARIDE DEACETYLASE"/>
    <property type="match status" value="1"/>
</dbReference>
<dbReference type="Pfam" id="PF01522">
    <property type="entry name" value="Polysacc_deac_1"/>
    <property type="match status" value="1"/>
</dbReference>
<dbReference type="OrthoDB" id="9782872at2"/>
<evidence type="ECO:0000256" key="2">
    <source>
        <dbReference type="SAM" id="SignalP"/>
    </source>
</evidence>
<dbReference type="GO" id="GO:0005975">
    <property type="term" value="P:carbohydrate metabolic process"/>
    <property type="evidence" value="ECO:0007669"/>
    <property type="project" value="InterPro"/>
</dbReference>
<dbReference type="RefSeq" id="WP_120683893.1">
    <property type="nucleotide sequence ID" value="NZ_RBAL01000020.1"/>
</dbReference>
<dbReference type="Gene3D" id="3.20.20.370">
    <property type="entry name" value="Glycoside hydrolase/deacetylase"/>
    <property type="match status" value="1"/>
</dbReference>
<evidence type="ECO:0000259" key="3">
    <source>
        <dbReference type="PROSITE" id="PS51677"/>
    </source>
</evidence>
<evidence type="ECO:0000313" key="5">
    <source>
        <dbReference type="Proteomes" id="UP000272474"/>
    </source>
</evidence>
<dbReference type="InterPro" id="IPR002509">
    <property type="entry name" value="NODB_dom"/>
</dbReference>
<dbReference type="CDD" id="cd10967">
    <property type="entry name" value="CE4_GLA_like_6s"/>
    <property type="match status" value="1"/>
</dbReference>
<accession>A0A3A9YPE5</accession>
<evidence type="ECO:0000313" key="4">
    <source>
        <dbReference type="EMBL" id="RKN38011.1"/>
    </source>
</evidence>
<keyword evidence="1 2" id="KW-0732">Signal</keyword>
<dbReference type="InterPro" id="IPR051398">
    <property type="entry name" value="Polysacch_Deacetylase"/>
</dbReference>
<dbReference type="PROSITE" id="PS51677">
    <property type="entry name" value="NODB"/>
    <property type="match status" value="1"/>
</dbReference>
<dbReference type="Proteomes" id="UP000272474">
    <property type="component" value="Unassembled WGS sequence"/>
</dbReference>
<gene>
    <name evidence="4" type="ORF">D7294_25830</name>
</gene>
<dbReference type="PANTHER" id="PTHR34216">
    <property type="match status" value="1"/>
</dbReference>
<organism evidence="4 5">
    <name type="scientific">Streptomyces hoynatensis</name>
    <dbReference type="NCBI Taxonomy" id="1141874"/>
    <lineage>
        <taxon>Bacteria</taxon>
        <taxon>Bacillati</taxon>
        <taxon>Actinomycetota</taxon>
        <taxon>Actinomycetes</taxon>
        <taxon>Kitasatosporales</taxon>
        <taxon>Streptomycetaceae</taxon>
        <taxon>Streptomyces</taxon>
    </lineage>
</organism>
<keyword evidence="5" id="KW-1185">Reference proteome</keyword>
<dbReference type="InterPro" id="IPR011330">
    <property type="entry name" value="Glyco_hydro/deAcase_b/a-brl"/>
</dbReference>
<reference evidence="4 5" key="1">
    <citation type="journal article" date="2014" name="Int. J. Syst. Evol. Microbiol.">
        <title>Streptomyces hoynatensis sp. nov., isolated from deep marine sediment.</title>
        <authorList>
            <person name="Veyisoglu A."/>
            <person name="Sahin N."/>
        </authorList>
    </citation>
    <scope>NUCLEOTIDE SEQUENCE [LARGE SCALE GENOMIC DNA]</scope>
    <source>
        <strain evidence="4 5">KCTC 29097</strain>
    </source>
</reference>
<feature type="chain" id="PRO_5017317148" evidence="2">
    <location>
        <begin position="24"/>
        <end position="264"/>
    </location>
</feature>
<dbReference type="AlphaFoldDB" id="A0A3A9YPE5"/>
<comment type="caution">
    <text evidence="4">The sequence shown here is derived from an EMBL/GenBank/DDBJ whole genome shotgun (WGS) entry which is preliminary data.</text>
</comment>
<feature type="domain" description="NodB homology" evidence="3">
    <location>
        <begin position="34"/>
        <end position="264"/>
    </location>
</feature>
<evidence type="ECO:0000256" key="1">
    <source>
        <dbReference type="ARBA" id="ARBA00022729"/>
    </source>
</evidence>
<sequence>MRHAPRRLLFPLLLLLAAGGALAFGPARHRDTHTVVSLTFDDGAADQFANARPALRAHRLPATFYVNSGRIGREGHLTAGQVRQLATEGHEIGGHTLTHARLTELSPAGQRREICEDRSALLDLGLSPTTFAYPYGADTAEGARLAAACGYQAARDIGGIRSPRSCASCAAVETFPPRAVYAVRTPDSADAETTLADLKRYVTQAEEAGGGWVPLVFHHVCDPCAGGAGRLAVSPGTLEKFLAWLRPRARLGTRVETVADALAG</sequence>
<feature type="signal peptide" evidence="2">
    <location>
        <begin position="1"/>
        <end position="23"/>
    </location>
</feature>
<proteinExistence type="predicted"/>
<protein>
    <submittedName>
        <fullName evidence="4">Polysaccharide deacetylase</fullName>
    </submittedName>
</protein>
<dbReference type="EMBL" id="RBAL01000020">
    <property type="protein sequence ID" value="RKN38011.1"/>
    <property type="molecule type" value="Genomic_DNA"/>
</dbReference>
<name>A0A3A9YPE5_9ACTN</name>
<dbReference type="SUPFAM" id="SSF88713">
    <property type="entry name" value="Glycoside hydrolase/deacetylase"/>
    <property type="match status" value="1"/>
</dbReference>
<dbReference type="GO" id="GO:0016810">
    <property type="term" value="F:hydrolase activity, acting on carbon-nitrogen (but not peptide) bonds"/>
    <property type="evidence" value="ECO:0007669"/>
    <property type="project" value="InterPro"/>
</dbReference>